<dbReference type="CDD" id="cd02440">
    <property type="entry name" value="AdoMet_MTases"/>
    <property type="match status" value="1"/>
</dbReference>
<feature type="compositionally biased region" description="Acidic residues" evidence="1">
    <location>
        <begin position="414"/>
        <end position="424"/>
    </location>
</feature>
<dbReference type="InterPro" id="IPR025714">
    <property type="entry name" value="Methyltranfer_dom"/>
</dbReference>
<feature type="region of interest" description="Disordered" evidence="1">
    <location>
        <begin position="376"/>
        <end position="442"/>
    </location>
</feature>
<name>A0A553I533_9PEZI</name>
<evidence type="ECO:0000256" key="1">
    <source>
        <dbReference type="SAM" id="MobiDB-lite"/>
    </source>
</evidence>
<dbReference type="EMBL" id="VFLP01000016">
    <property type="protein sequence ID" value="TRX95302.1"/>
    <property type="molecule type" value="Genomic_DNA"/>
</dbReference>
<dbReference type="Gene3D" id="3.40.50.150">
    <property type="entry name" value="Vaccinia Virus protein VP39"/>
    <property type="match status" value="1"/>
</dbReference>
<accession>A0A553I533</accession>
<evidence type="ECO:0000313" key="4">
    <source>
        <dbReference type="Proteomes" id="UP000319160"/>
    </source>
</evidence>
<dbReference type="InterPro" id="IPR029063">
    <property type="entry name" value="SAM-dependent_MTases_sf"/>
</dbReference>
<feature type="region of interest" description="Disordered" evidence="1">
    <location>
        <begin position="29"/>
        <end position="62"/>
    </location>
</feature>
<protein>
    <recommendedName>
        <fullName evidence="2">Methyltransferase domain-containing protein</fullName>
    </recommendedName>
</protein>
<keyword evidence="4" id="KW-1185">Reference proteome</keyword>
<dbReference type="SUPFAM" id="SSF53335">
    <property type="entry name" value="S-adenosyl-L-methionine-dependent methyltransferases"/>
    <property type="match status" value="1"/>
</dbReference>
<organism evidence="3 4">
    <name type="scientific">Xylaria flabelliformis</name>
    <dbReference type="NCBI Taxonomy" id="2512241"/>
    <lineage>
        <taxon>Eukaryota</taxon>
        <taxon>Fungi</taxon>
        <taxon>Dikarya</taxon>
        <taxon>Ascomycota</taxon>
        <taxon>Pezizomycotina</taxon>
        <taxon>Sordariomycetes</taxon>
        <taxon>Xylariomycetidae</taxon>
        <taxon>Xylariales</taxon>
        <taxon>Xylariaceae</taxon>
        <taxon>Xylaria</taxon>
    </lineage>
</organism>
<dbReference type="Pfam" id="PF13847">
    <property type="entry name" value="Methyltransf_31"/>
    <property type="match status" value="1"/>
</dbReference>
<feature type="domain" description="Methyltransferase" evidence="2">
    <location>
        <begin position="112"/>
        <end position="261"/>
    </location>
</feature>
<dbReference type="OrthoDB" id="10017101at2759"/>
<gene>
    <name evidence="3" type="ORF">FHL15_003633</name>
</gene>
<comment type="caution">
    <text evidence="3">The sequence shown here is derived from an EMBL/GenBank/DDBJ whole genome shotgun (WGS) entry which is preliminary data.</text>
</comment>
<dbReference type="AlphaFoldDB" id="A0A553I533"/>
<evidence type="ECO:0000313" key="3">
    <source>
        <dbReference type="EMBL" id="TRX95302.1"/>
    </source>
</evidence>
<proteinExistence type="predicted"/>
<reference evidence="4" key="1">
    <citation type="submission" date="2019-06" db="EMBL/GenBank/DDBJ databases">
        <title>Draft genome sequence of the griseofulvin-producing fungus Xylaria cubensis strain G536.</title>
        <authorList>
            <person name="Mead M.E."/>
            <person name="Raja H.A."/>
            <person name="Steenwyk J.L."/>
            <person name="Knowles S.L."/>
            <person name="Oberlies N.H."/>
            <person name="Rokas A."/>
        </authorList>
    </citation>
    <scope>NUCLEOTIDE SEQUENCE [LARGE SCALE GENOMIC DNA]</scope>
    <source>
        <strain evidence="4">G536</strain>
    </source>
</reference>
<dbReference type="STRING" id="2512241.A0A553I533"/>
<dbReference type="Proteomes" id="UP000319160">
    <property type="component" value="Unassembled WGS sequence"/>
</dbReference>
<evidence type="ECO:0000259" key="2">
    <source>
        <dbReference type="Pfam" id="PF13847"/>
    </source>
</evidence>
<sequence>MASHAETPLSMIAEEMELEEPNTLVRFPSSHRAPLAEEDEEPNEIQLPSSHRIPLAEEDEEPNEIRFPRRQRTARRPGLVISTSPLFIEPIMNRGPYDPDEFTDFLRPYLMDGDEVLHLGCQDGAISFALCARVHHTGHVFAINSPSRNTKRAEQMARMLHVEDQVTFLDVENLMSLPFGDDSFDVVYASDLVTNHTFTSSIQADIFTADGSPSAEARAIFVGGTNLDFSDVVIRVLAEMKRVTRPSGIIACRDITAQHFFPNHDLIDMITRTLFKASGLTGWYGPLMPTFYARVGLKNFAMSCSTSSPEGPAAGETSWAEHLVRLFAEGTEVRKAWIGAGVREVIINLISDKLIEWGKLIDSWYVCLYTEMLAQKPKPAEPKPASPEPAADSDSDSDSGPSTSTARPMGNDTSDPEILPDGDSADLNPPAELLGDDLMSEL</sequence>